<feature type="compositionally biased region" description="Polar residues" evidence="1">
    <location>
        <begin position="36"/>
        <end position="45"/>
    </location>
</feature>
<dbReference type="GO" id="GO:0005829">
    <property type="term" value="C:cytosol"/>
    <property type="evidence" value="ECO:0007669"/>
    <property type="project" value="TreeGrafter"/>
</dbReference>
<reference evidence="2" key="3">
    <citation type="submission" date="2025-09" db="UniProtKB">
        <authorList>
            <consortium name="Ensembl"/>
        </authorList>
    </citation>
    <scope>IDENTIFICATION</scope>
</reference>
<dbReference type="Proteomes" id="UP000314981">
    <property type="component" value="Chromosome 19"/>
</dbReference>
<name>A0A4W2C9E0_BOBOX</name>
<dbReference type="GO" id="GO:0005730">
    <property type="term" value="C:nucleolus"/>
    <property type="evidence" value="ECO:0007669"/>
    <property type="project" value="TreeGrafter"/>
</dbReference>
<dbReference type="GO" id="GO:0016020">
    <property type="term" value="C:membrane"/>
    <property type="evidence" value="ECO:0007669"/>
    <property type="project" value="TreeGrafter"/>
</dbReference>
<feature type="region of interest" description="Disordered" evidence="1">
    <location>
        <begin position="30"/>
        <end position="49"/>
    </location>
</feature>
<feature type="region of interest" description="Disordered" evidence="1">
    <location>
        <begin position="131"/>
        <end position="232"/>
    </location>
</feature>
<dbReference type="InterPro" id="IPR031248">
    <property type="entry name" value="RNF213"/>
</dbReference>
<keyword evidence="3" id="KW-1185">Reference proteome</keyword>
<accession>A0A4W2C9E0</accession>
<dbReference type="PANTHER" id="PTHR22605">
    <property type="entry name" value="RZ-TYPE DOMAIN-CONTAINING PROTEIN"/>
    <property type="match status" value="1"/>
</dbReference>
<evidence type="ECO:0008006" key="4">
    <source>
        <dbReference type="Google" id="ProtNLM"/>
    </source>
</evidence>
<reference evidence="2" key="2">
    <citation type="submission" date="2025-08" db="UniProtKB">
        <authorList>
            <consortium name="Ensembl"/>
        </authorList>
    </citation>
    <scope>IDENTIFICATION</scope>
</reference>
<dbReference type="GO" id="GO:0006511">
    <property type="term" value="P:ubiquitin-dependent protein catabolic process"/>
    <property type="evidence" value="ECO:0007669"/>
    <property type="project" value="TreeGrafter"/>
</dbReference>
<dbReference type="GO" id="GO:0016887">
    <property type="term" value="F:ATP hydrolysis activity"/>
    <property type="evidence" value="ECO:0007669"/>
    <property type="project" value="InterPro"/>
</dbReference>
<dbReference type="GO" id="GO:0002040">
    <property type="term" value="P:sprouting angiogenesis"/>
    <property type="evidence" value="ECO:0007669"/>
    <property type="project" value="TreeGrafter"/>
</dbReference>
<dbReference type="PANTHER" id="PTHR22605:SF16">
    <property type="entry name" value="E3 UBIQUITIN-PROTEIN LIGASE RNF213"/>
    <property type="match status" value="1"/>
</dbReference>
<feature type="compositionally biased region" description="Basic and acidic residues" evidence="1">
    <location>
        <begin position="154"/>
        <end position="169"/>
    </location>
</feature>
<dbReference type="Ensembl" id="ENSBIXT00000043522.1">
    <property type="protein sequence ID" value="ENSBIXP00000008195.1"/>
    <property type="gene ID" value="ENSBIXG00000014343.1"/>
</dbReference>
<evidence type="ECO:0000313" key="2">
    <source>
        <dbReference type="Ensembl" id="ENSBIXP00000008195.1"/>
    </source>
</evidence>
<evidence type="ECO:0000256" key="1">
    <source>
        <dbReference type="SAM" id="MobiDB-lite"/>
    </source>
</evidence>
<sequence>MECPSCRHISKEEAPKFCSECGQRLLPAAPEGVAASSENTSNLKETSVPEVEMECGQELREESSPSVALGSGDWQESPDEPCSNASWQTKRGVVSKGFVDAADGTSTSDELEADSYSAYKRRKEDAVLFEVTDTCSPESEQASAAAAEPAGSVERAKKDVKDKTEEMKEPPTSVPASRNHRQEIATKDQMADPGGKTNENEKAKPKNLKSPEGNNGNNAAPVKNEKEQRNQSTQRCFLLGGKELGKPAWNHDVCEMHYSKDLHENGSLIEGSTTISKQHVDKPIPYKYVICRGKNSVEYEFIYKEQPKKGEHVNRCLRVKSSLLDSGDWHQYDDIICMRPPGTLQKWINHITDGTRKELVKGKQFSAAVMLDRIFSILETWNAINLKNFFTQFQQFYNVIRVPMIYEGEEQPWIALQYEEKKVRKHLWECLTKKMAPFLKTGGDPLPEDCPVKSKLRMGMIVLLLVEKFNFFLLEKDLASLCHLLHSDATSPDAFCRDLKHILETSQSWRQSLVNLCQMCMDKKVDFWVCALPVLHHCMDLSPPAQGSVMQPEDTWAALEGISFSEFRETRPDQNQLLQLMEKNRYLLNVDKYLFRSWFSLLPLSNLTPYMEHLIDYLSQCPPRVLDCLLGTWYRLHGLQEISQRNLEVCCLESALETLLNKSRSKTNQSEFNTFKMLLYLLDIYQEKILEEPLIQSYLTVCLKLHETTCRISKAHTFYEMPALSAEIVRRIIILKPVVDSAAGLGNETGKKNSVKTVFQGTLAATKSWLRKMFTMSIFQTGSSVTFTYSKEIEVWRRLVEINFPVEYDWKESLLGDMAGRLKQEMPLSRILAFCSSHWVAAGAEDSVAKCFEMCAIEAVGSVCQSQTSILGKISYNDLQKCGNLVSAVITKSWPTSRGEFVEDMGGVLNHLLTWPDIKHLFKLYGMFMEGAWSICPVVPPDSRLAAEYLIC</sequence>
<reference evidence="2 3" key="1">
    <citation type="submission" date="2018-11" db="EMBL/GenBank/DDBJ databases">
        <title>Haplotype-resolved cattle genomes.</title>
        <authorList>
            <person name="Low W.Y."/>
            <person name="Tearle R."/>
            <person name="Bickhart D.M."/>
            <person name="Rosen B.D."/>
            <person name="Koren S."/>
            <person name="Rhie A."/>
            <person name="Hiendleder S."/>
            <person name="Phillippy A.M."/>
            <person name="Smith T.P.L."/>
            <person name="Williams J.L."/>
        </authorList>
    </citation>
    <scope>NUCLEOTIDE SEQUENCE [LARGE SCALE GENOMIC DNA]</scope>
</reference>
<feature type="region of interest" description="Disordered" evidence="1">
    <location>
        <begin position="56"/>
        <end position="88"/>
    </location>
</feature>
<dbReference type="AlphaFoldDB" id="A0A4W2C9E0"/>
<feature type="compositionally biased region" description="Basic and acidic residues" evidence="1">
    <location>
        <begin position="180"/>
        <end position="190"/>
    </location>
</feature>
<protein>
    <recommendedName>
        <fullName evidence="4">E3 ubiquitin-protein ligase RNF213-like</fullName>
    </recommendedName>
</protein>
<evidence type="ECO:0000313" key="3">
    <source>
        <dbReference type="Proteomes" id="UP000314981"/>
    </source>
</evidence>
<organism evidence="2 3">
    <name type="scientific">Bos indicus x Bos taurus</name>
    <name type="common">Hybrid cattle</name>
    <dbReference type="NCBI Taxonomy" id="30522"/>
    <lineage>
        <taxon>Eukaryota</taxon>
        <taxon>Metazoa</taxon>
        <taxon>Chordata</taxon>
        <taxon>Craniata</taxon>
        <taxon>Vertebrata</taxon>
        <taxon>Euteleostomi</taxon>
        <taxon>Mammalia</taxon>
        <taxon>Eutheria</taxon>
        <taxon>Laurasiatheria</taxon>
        <taxon>Artiodactyla</taxon>
        <taxon>Ruminantia</taxon>
        <taxon>Pecora</taxon>
        <taxon>Bovidae</taxon>
        <taxon>Bovinae</taxon>
        <taxon>Bos</taxon>
    </lineage>
</organism>
<dbReference type="GO" id="GO:2000051">
    <property type="term" value="P:negative regulation of non-canonical Wnt signaling pathway"/>
    <property type="evidence" value="ECO:0007669"/>
    <property type="project" value="TreeGrafter"/>
</dbReference>
<dbReference type="GO" id="GO:0004842">
    <property type="term" value="F:ubiquitin-protein transferase activity"/>
    <property type="evidence" value="ECO:0007669"/>
    <property type="project" value="InterPro"/>
</dbReference>
<feature type="compositionally biased region" description="Low complexity" evidence="1">
    <location>
        <begin position="136"/>
        <end position="153"/>
    </location>
</feature>
<proteinExistence type="predicted"/>